<dbReference type="Proteomes" id="UP001149090">
    <property type="component" value="Unassembled WGS sequence"/>
</dbReference>
<dbReference type="Gene3D" id="3.30.450.40">
    <property type="match status" value="1"/>
</dbReference>
<comment type="caution">
    <text evidence="2">The sequence shown here is derived from an EMBL/GenBank/DDBJ whole genome shotgun (WGS) entry which is preliminary data.</text>
</comment>
<dbReference type="InterPro" id="IPR000014">
    <property type="entry name" value="PAS"/>
</dbReference>
<feature type="domain" description="PAS" evidence="1">
    <location>
        <begin position="20"/>
        <end position="68"/>
    </location>
</feature>
<dbReference type="SUPFAM" id="SSF55785">
    <property type="entry name" value="PYP-like sensor domain (PAS domain)"/>
    <property type="match status" value="1"/>
</dbReference>
<evidence type="ECO:0000313" key="3">
    <source>
        <dbReference type="Proteomes" id="UP001149090"/>
    </source>
</evidence>
<dbReference type="GO" id="GO:0006355">
    <property type="term" value="P:regulation of DNA-templated transcription"/>
    <property type="evidence" value="ECO:0007669"/>
    <property type="project" value="InterPro"/>
</dbReference>
<keyword evidence="3" id="KW-1185">Reference proteome</keyword>
<dbReference type="InterPro" id="IPR013767">
    <property type="entry name" value="PAS_fold"/>
</dbReference>
<proteinExistence type="predicted"/>
<dbReference type="Gene3D" id="3.30.450.20">
    <property type="entry name" value="PAS domain"/>
    <property type="match status" value="1"/>
</dbReference>
<dbReference type="EMBL" id="JAPDFW010000085">
    <property type="protein sequence ID" value="KAJ5071802.1"/>
    <property type="molecule type" value="Genomic_DNA"/>
</dbReference>
<dbReference type="InterPro" id="IPR029016">
    <property type="entry name" value="GAF-like_dom_sf"/>
</dbReference>
<dbReference type="Pfam" id="PF13185">
    <property type="entry name" value="GAF_2"/>
    <property type="match status" value="1"/>
</dbReference>
<dbReference type="PROSITE" id="PS50112">
    <property type="entry name" value="PAS"/>
    <property type="match status" value="1"/>
</dbReference>
<organism evidence="2 3">
    <name type="scientific">Anaeramoeba ignava</name>
    <name type="common">Anaerobic marine amoeba</name>
    <dbReference type="NCBI Taxonomy" id="1746090"/>
    <lineage>
        <taxon>Eukaryota</taxon>
        <taxon>Metamonada</taxon>
        <taxon>Anaeramoebidae</taxon>
        <taxon>Anaeramoeba</taxon>
    </lineage>
</organism>
<protein>
    <recommendedName>
        <fullName evidence="1">PAS domain-containing protein</fullName>
    </recommendedName>
</protein>
<dbReference type="NCBIfam" id="TIGR00229">
    <property type="entry name" value="sensory_box"/>
    <property type="match status" value="1"/>
</dbReference>
<reference evidence="2" key="1">
    <citation type="submission" date="2022-10" db="EMBL/GenBank/DDBJ databases">
        <title>Novel sulphate-reducing endosymbionts in the free-living metamonad Anaeramoeba.</title>
        <authorList>
            <person name="Jerlstrom-Hultqvist J."/>
            <person name="Cepicka I."/>
            <person name="Gallot-Lavallee L."/>
            <person name="Salas-Leiva D."/>
            <person name="Curtis B.A."/>
            <person name="Zahonova K."/>
            <person name="Pipaliya S."/>
            <person name="Dacks J."/>
            <person name="Roger A.J."/>
        </authorList>
    </citation>
    <scope>NUCLEOTIDE SEQUENCE</scope>
    <source>
        <strain evidence="2">BMAN</strain>
    </source>
</reference>
<gene>
    <name evidence="2" type="ORF">M0811_09962</name>
</gene>
<name>A0A9Q0R972_ANAIG</name>
<dbReference type="Pfam" id="PF00989">
    <property type="entry name" value="PAS"/>
    <property type="match status" value="1"/>
</dbReference>
<dbReference type="InterPro" id="IPR035965">
    <property type="entry name" value="PAS-like_dom_sf"/>
</dbReference>
<evidence type="ECO:0000259" key="1">
    <source>
        <dbReference type="PROSITE" id="PS50112"/>
    </source>
</evidence>
<dbReference type="InterPro" id="IPR003018">
    <property type="entry name" value="GAF"/>
</dbReference>
<accession>A0A9Q0R972</accession>
<dbReference type="SUPFAM" id="SSF55781">
    <property type="entry name" value="GAF domain-like"/>
    <property type="match status" value="1"/>
</dbReference>
<dbReference type="CDD" id="cd00130">
    <property type="entry name" value="PAS"/>
    <property type="match status" value="1"/>
</dbReference>
<evidence type="ECO:0000313" key="2">
    <source>
        <dbReference type="EMBL" id="KAJ5071802.1"/>
    </source>
</evidence>
<dbReference type="AlphaFoldDB" id="A0A9Q0R972"/>
<sequence length="310" mass="35727">MGQSESKDLLSSIRNTTSKTPQKYLKIIENQIDAIALLDTNGVYVGFNNAFAHLFGFEDEEIASLTLINLFSMSFDPPFKDQNDIFETIKQRFQTAISRGESNYQWKYKNLDDDPLDVYVWINPVHLKDGLYYQAILRTVIDFDTKYSKIELLIAKPEISIREIAMFCLEEAVKITKSTMGYAYMMDKKQEKLSSICWSANAMKNCKMLTKTLVYNVEETGLWGEAARQRKPIIDNDYSKPNPLKKGYPVGHVPIIRSLNVPIFNNEKKKRIVLLVGFANKEEPYTDKDSENVAKIMGEFWKVAKSQFKF</sequence>